<keyword evidence="2" id="KW-1185">Reference proteome</keyword>
<sequence>MKPTHIWTNFPAVMVPLQQGTHATPCPARATLGKHEDTSHGGRSFSFQNARYGISASSVRDTSRALPHHMFYEVKLDERLKEESALAVMDLVAALTAQTDNGTTKLQDDTEAC</sequence>
<proteinExistence type="predicted"/>
<dbReference type="EMBL" id="LGRX02012287">
    <property type="protein sequence ID" value="KAK3267635.1"/>
    <property type="molecule type" value="Genomic_DNA"/>
</dbReference>
<reference evidence="1 2" key="1">
    <citation type="journal article" date="2015" name="Genome Biol. Evol.">
        <title>Comparative Genomics of a Bacterivorous Green Alga Reveals Evolutionary Causalities and Consequences of Phago-Mixotrophic Mode of Nutrition.</title>
        <authorList>
            <person name="Burns J.A."/>
            <person name="Paasch A."/>
            <person name="Narechania A."/>
            <person name="Kim E."/>
        </authorList>
    </citation>
    <scope>NUCLEOTIDE SEQUENCE [LARGE SCALE GENOMIC DNA]</scope>
    <source>
        <strain evidence="1 2">PLY_AMNH</strain>
    </source>
</reference>
<accession>A0AAE0L0W6</accession>
<gene>
    <name evidence="1" type="ORF">CYMTET_23824</name>
</gene>
<evidence type="ECO:0000313" key="2">
    <source>
        <dbReference type="Proteomes" id="UP001190700"/>
    </source>
</evidence>
<organism evidence="1 2">
    <name type="scientific">Cymbomonas tetramitiformis</name>
    <dbReference type="NCBI Taxonomy" id="36881"/>
    <lineage>
        <taxon>Eukaryota</taxon>
        <taxon>Viridiplantae</taxon>
        <taxon>Chlorophyta</taxon>
        <taxon>Pyramimonadophyceae</taxon>
        <taxon>Pyramimonadales</taxon>
        <taxon>Pyramimonadaceae</taxon>
        <taxon>Cymbomonas</taxon>
    </lineage>
</organism>
<evidence type="ECO:0000313" key="1">
    <source>
        <dbReference type="EMBL" id="KAK3267635.1"/>
    </source>
</evidence>
<name>A0AAE0L0W6_9CHLO</name>
<protein>
    <submittedName>
        <fullName evidence="1">Uncharacterized protein</fullName>
    </submittedName>
</protein>
<comment type="caution">
    <text evidence="1">The sequence shown here is derived from an EMBL/GenBank/DDBJ whole genome shotgun (WGS) entry which is preliminary data.</text>
</comment>
<dbReference type="Proteomes" id="UP001190700">
    <property type="component" value="Unassembled WGS sequence"/>
</dbReference>
<dbReference type="AlphaFoldDB" id="A0AAE0L0W6"/>